<feature type="compositionally biased region" description="Polar residues" evidence="1">
    <location>
        <begin position="629"/>
        <end position="645"/>
    </location>
</feature>
<feature type="region of interest" description="Disordered" evidence="1">
    <location>
        <begin position="617"/>
        <end position="645"/>
    </location>
</feature>
<gene>
    <name evidence="2" type="ORF">I8Y58_002245</name>
</gene>
<accession>A0AAN5R5T2</accession>
<feature type="compositionally biased region" description="Basic and acidic residues" evidence="1">
    <location>
        <begin position="619"/>
        <end position="628"/>
    </location>
</feature>
<evidence type="ECO:0000256" key="1">
    <source>
        <dbReference type="SAM" id="MobiDB-lite"/>
    </source>
</evidence>
<feature type="non-terminal residue" evidence="2">
    <location>
        <position position="645"/>
    </location>
</feature>
<sequence length="645" mass="72833">MLKKMVIISGFFALSLLNKMSVAESIECKDYDGNSITIQPKTITIYNNSETLIYPVLATSKNAVNEWLQGCFRTTEPYPTKYVYKLYVNEGTGIAPGASVTITLPLYSQLSKDRYITWWNGGRVLLADKNDRLRNENDEKLHTPLNVSCQGQNNECKLSIYSSDVQFPEDIYAQLSEYTFGDSIVPPKQSLRLLKPENVGYNISYVDHVYMPIAIGPKNNPYIGYSGSGQSLSVFREHLDLFLKTTIGQGWPVYNLSELKLPGGYNIFAQRWGTLPPEHNVPVKPKDGLPPVLTVLACIQDECTDEQKKSLRFGEAVQRIQNLWGSCVSWDEDISKYVTQTIDCPQDLKINLQALQKFFKQNHQQYLQMYADGKCNLNPDSKPVPFNYWEAINHIYGWVPFNEGCGAAANPLADTKISGWDHAKIQSMYIHDLQYNYKRSNITPELLFNPYVQLIHDKNYLSMDAYGFSVDDAVGFMSELGDGLIFTVGGTQGLENQQQFNYADGFSVAIGVPQSMVDKVNTPLIKKYGVCVLDQEIDDRNCQQDKQDVIMPVNSQIAGFRIGTVSTYPIKVRFTDLNDNEYEFIVNEKFDPCTGEPSQCPANKAEIVNKQSCIVTNSKGDKHPKSDDWCQNANPNQQNEKQLTK</sequence>
<proteinExistence type="predicted"/>
<organism evidence="2 3">
    <name type="scientific">Legionella pneumophila</name>
    <dbReference type="NCBI Taxonomy" id="446"/>
    <lineage>
        <taxon>Bacteria</taxon>
        <taxon>Pseudomonadati</taxon>
        <taxon>Pseudomonadota</taxon>
        <taxon>Gammaproteobacteria</taxon>
        <taxon>Legionellales</taxon>
        <taxon>Legionellaceae</taxon>
        <taxon>Legionella</taxon>
    </lineage>
</organism>
<comment type="caution">
    <text evidence="2">The sequence shown here is derived from an EMBL/GenBank/DDBJ whole genome shotgun (WGS) entry which is preliminary data.</text>
</comment>
<protein>
    <submittedName>
        <fullName evidence="2">Uncharacterized protein</fullName>
    </submittedName>
</protein>
<evidence type="ECO:0000313" key="3">
    <source>
        <dbReference type="Proteomes" id="UP000861567"/>
    </source>
</evidence>
<name>A0AAN5R5T2_LEGPN</name>
<dbReference type="EMBL" id="DACSEI010000024">
    <property type="protein sequence ID" value="HAT1597009.1"/>
    <property type="molecule type" value="Genomic_DNA"/>
</dbReference>
<evidence type="ECO:0000313" key="2">
    <source>
        <dbReference type="EMBL" id="HAT1597009.1"/>
    </source>
</evidence>
<dbReference type="AlphaFoldDB" id="A0AAN5R5T2"/>
<reference evidence="2" key="1">
    <citation type="journal article" date="2018" name="Genome Biol.">
        <title>SKESA: strategic k-mer extension for scrupulous assemblies.</title>
        <authorList>
            <person name="Souvorov A."/>
            <person name="Agarwala R."/>
            <person name="Lipman D.J."/>
        </authorList>
    </citation>
    <scope>NUCLEOTIDE SEQUENCE</scope>
    <source>
        <strain evidence="2">D3612</strain>
    </source>
</reference>
<dbReference type="Proteomes" id="UP000861567">
    <property type="component" value="Unassembled WGS sequence"/>
</dbReference>
<reference evidence="2" key="2">
    <citation type="submission" date="2020-11" db="EMBL/GenBank/DDBJ databases">
        <authorList>
            <consortium name="NCBI Pathogen Detection Project"/>
        </authorList>
    </citation>
    <scope>NUCLEOTIDE SEQUENCE</scope>
    <source>
        <strain evidence="2">D3612</strain>
    </source>
</reference>